<feature type="compositionally biased region" description="Low complexity" evidence="1">
    <location>
        <begin position="69"/>
        <end position="80"/>
    </location>
</feature>
<organism evidence="2">
    <name type="scientific">freshwater metagenome</name>
    <dbReference type="NCBI Taxonomy" id="449393"/>
    <lineage>
        <taxon>unclassified sequences</taxon>
        <taxon>metagenomes</taxon>
        <taxon>ecological metagenomes</taxon>
    </lineage>
</organism>
<dbReference type="EMBL" id="CAFAAH010000221">
    <property type="protein sequence ID" value="CAB4806402.1"/>
    <property type="molecule type" value="Genomic_DNA"/>
</dbReference>
<dbReference type="AlphaFoldDB" id="A0A6J6YAH3"/>
<feature type="region of interest" description="Disordered" evidence="1">
    <location>
        <begin position="54"/>
        <end position="97"/>
    </location>
</feature>
<proteinExistence type="predicted"/>
<sequence length="164" mass="17636">MTGVGDAGLIRATPPTVNVRGVGRAKDLDNADSTFPARGGTGVLRSRVRSMTRSCRAEATPARSRRSVGTRVTSTTRNGSATGSPEPMVSSEIPTPLRPSYENRFPVLSPSTMISMDRNFLDGKLIRCPPDVLEESSNTRFISPLPSKRIFTLVIHLLRGPVSG</sequence>
<evidence type="ECO:0000256" key="1">
    <source>
        <dbReference type="SAM" id="MobiDB-lite"/>
    </source>
</evidence>
<accession>A0A6J6YAH3</accession>
<protein>
    <submittedName>
        <fullName evidence="2">Unannotated protein</fullName>
    </submittedName>
</protein>
<name>A0A6J6YAH3_9ZZZZ</name>
<gene>
    <name evidence="2" type="ORF">UFOPK2996_01353</name>
</gene>
<evidence type="ECO:0000313" key="2">
    <source>
        <dbReference type="EMBL" id="CAB4806402.1"/>
    </source>
</evidence>
<reference evidence="2" key="1">
    <citation type="submission" date="2020-05" db="EMBL/GenBank/DDBJ databases">
        <authorList>
            <person name="Chiriac C."/>
            <person name="Salcher M."/>
            <person name="Ghai R."/>
            <person name="Kavagutti S V."/>
        </authorList>
    </citation>
    <scope>NUCLEOTIDE SEQUENCE</scope>
</reference>